<accession>A0A3M2L803</accession>
<evidence type="ECO:0000313" key="2">
    <source>
        <dbReference type="EMBL" id="RMI33494.1"/>
    </source>
</evidence>
<name>A0A3M2L803_9NOCA</name>
<dbReference type="InterPro" id="IPR032330">
    <property type="entry name" value="EF-G-binding_C"/>
</dbReference>
<evidence type="ECO:0000313" key="3">
    <source>
        <dbReference type="Proteomes" id="UP000279275"/>
    </source>
</evidence>
<protein>
    <submittedName>
        <fullName evidence="2">FBP domain-containing protein</fullName>
    </submittedName>
</protein>
<gene>
    <name evidence="2" type="ORF">EBN03_10215</name>
</gene>
<dbReference type="RefSeq" id="WP_122187692.1">
    <property type="nucleotide sequence ID" value="NZ_RFFH01000003.1"/>
</dbReference>
<keyword evidence="3" id="KW-1185">Reference proteome</keyword>
<dbReference type="AlphaFoldDB" id="A0A3M2L803"/>
<dbReference type="OrthoDB" id="4171838at2"/>
<evidence type="ECO:0000259" key="1">
    <source>
        <dbReference type="Pfam" id="PF16571"/>
    </source>
</evidence>
<dbReference type="EMBL" id="RFFH01000003">
    <property type="protein sequence ID" value="RMI33494.1"/>
    <property type="molecule type" value="Genomic_DNA"/>
</dbReference>
<dbReference type="Pfam" id="PF16571">
    <property type="entry name" value="FBP_C"/>
    <property type="match status" value="1"/>
</dbReference>
<proteinExistence type="predicted"/>
<comment type="caution">
    <text evidence="2">The sequence shown here is derived from an EMBL/GenBank/DDBJ whole genome shotgun (WGS) entry which is preliminary data.</text>
</comment>
<organism evidence="2 3">
    <name type="scientific">Nocardia stercoris</name>
    <dbReference type="NCBI Taxonomy" id="2483361"/>
    <lineage>
        <taxon>Bacteria</taxon>
        <taxon>Bacillati</taxon>
        <taxon>Actinomycetota</taxon>
        <taxon>Actinomycetes</taxon>
        <taxon>Mycobacteriales</taxon>
        <taxon>Nocardiaceae</taxon>
        <taxon>Nocardia</taxon>
    </lineage>
</organism>
<feature type="domain" description="Elongation factor G-binding protein C-terminal treble-clef zinc-finger" evidence="1">
    <location>
        <begin position="8"/>
        <end position="166"/>
    </location>
</feature>
<sequence>MDPLTEGEIRSSFVNCSKGDTKRLNLPRDLADRPWDDLDFLGWTDPSLGGRAYIVVPADIPVSGADGPVGVALRYESGGPRKAQMCTICLTTHTGSDVSLMTAAKVGDAGRRGNTVGTYMCTDLACSLYARNKKRPALGNRYREELSPEEKALRVRENLAAFLLRVTG</sequence>
<dbReference type="Proteomes" id="UP000279275">
    <property type="component" value="Unassembled WGS sequence"/>
</dbReference>
<reference evidence="2 3" key="1">
    <citation type="submission" date="2018-10" db="EMBL/GenBank/DDBJ databases">
        <title>Isolation from cow dung.</title>
        <authorList>
            <person name="Ling L."/>
        </authorList>
    </citation>
    <scope>NUCLEOTIDE SEQUENCE [LARGE SCALE GENOMIC DNA]</scope>
    <source>
        <strain evidence="2 3">NEAU-LL90</strain>
    </source>
</reference>